<comment type="catalytic activity">
    <reaction evidence="3">
        <text>UTP + H2O = UMP + diphosphate + H(+)</text>
        <dbReference type="Rhea" id="RHEA:29395"/>
        <dbReference type="ChEBI" id="CHEBI:15377"/>
        <dbReference type="ChEBI" id="CHEBI:15378"/>
        <dbReference type="ChEBI" id="CHEBI:33019"/>
        <dbReference type="ChEBI" id="CHEBI:46398"/>
        <dbReference type="ChEBI" id="CHEBI:57865"/>
        <dbReference type="EC" id="3.6.1.9"/>
    </reaction>
</comment>
<dbReference type="PANTHER" id="PTHR43213:SF5">
    <property type="entry name" value="BIFUNCTIONAL DTTP_UTP PYROPHOSPHATASE_METHYLTRANSFERASE PROTEIN-RELATED"/>
    <property type="match status" value="1"/>
</dbReference>
<accession>A0A3G9K5V4</accession>
<dbReference type="GO" id="GO:0009117">
    <property type="term" value="P:nucleotide metabolic process"/>
    <property type="evidence" value="ECO:0007669"/>
    <property type="project" value="UniProtKB-KW"/>
</dbReference>
<comment type="similarity">
    <text evidence="3">Belongs to the Maf family. YhdE subfamily.</text>
</comment>
<comment type="subcellular location">
    <subcellularLocation>
        <location evidence="3">Cytoplasm</location>
    </subcellularLocation>
</comment>
<keyword evidence="3" id="KW-0963">Cytoplasm</keyword>
<reference evidence="5" key="1">
    <citation type="submission" date="2018-11" db="EMBL/GenBank/DDBJ databases">
        <title>Comparative genomics of Parolsenella catena and Libanicoccus massiliensis: Reclassification of Libanicoccus massiliensis as Parolsenella massiliensis comb. nov.</title>
        <authorList>
            <person name="Sakamoto M."/>
            <person name="Ikeyama N."/>
            <person name="Murakami T."/>
            <person name="Mori H."/>
            <person name="Yuki M."/>
            <person name="Ohkuma M."/>
        </authorList>
    </citation>
    <scope>NUCLEOTIDE SEQUENCE [LARGE SCALE GENOMIC DNA]</scope>
    <source>
        <strain evidence="5">JCM 31932</strain>
    </source>
</reference>
<dbReference type="GO" id="GO:0005737">
    <property type="term" value="C:cytoplasm"/>
    <property type="evidence" value="ECO:0007669"/>
    <property type="project" value="UniProtKB-SubCell"/>
</dbReference>
<dbReference type="GO" id="GO:0036221">
    <property type="term" value="F:UTP diphosphatase activity"/>
    <property type="evidence" value="ECO:0007669"/>
    <property type="project" value="RHEA"/>
</dbReference>
<dbReference type="HAMAP" id="MF_00528">
    <property type="entry name" value="Maf"/>
    <property type="match status" value="1"/>
</dbReference>
<dbReference type="Proteomes" id="UP000273154">
    <property type="component" value="Chromosome"/>
</dbReference>
<dbReference type="CDD" id="cd00555">
    <property type="entry name" value="Maf"/>
    <property type="match status" value="1"/>
</dbReference>
<dbReference type="InterPro" id="IPR003697">
    <property type="entry name" value="Maf-like"/>
</dbReference>
<keyword evidence="2 3" id="KW-0378">Hydrolase</keyword>
<dbReference type="RefSeq" id="WP_126422037.1">
    <property type="nucleotide sequence ID" value="NZ_AP019367.1"/>
</dbReference>
<dbReference type="InterPro" id="IPR029001">
    <property type="entry name" value="ITPase-like_fam"/>
</dbReference>
<evidence type="ECO:0000313" key="4">
    <source>
        <dbReference type="EMBL" id="BBH50312.1"/>
    </source>
</evidence>
<name>A0A3G9K5V4_9ACTN</name>
<dbReference type="OrthoDB" id="3527985at2"/>
<comment type="function">
    <text evidence="3">Nucleoside triphosphate pyrophosphatase that hydrolyzes dTTP and UTP. May have a dual role in cell division arrest and in preventing the incorporation of modified nucleotides into cellular nucleic acids.</text>
</comment>
<feature type="site" description="Important for substrate specificity" evidence="3">
    <location>
        <position position="21"/>
    </location>
</feature>
<protein>
    <recommendedName>
        <fullName evidence="3">dTTP/UTP pyrophosphatase</fullName>
        <shortName evidence="3">dTTPase/UTPase</shortName>
        <ecNumber evidence="3">3.6.1.9</ecNumber>
    </recommendedName>
    <alternativeName>
        <fullName evidence="3">Nucleoside triphosphate pyrophosphatase</fullName>
    </alternativeName>
    <alternativeName>
        <fullName evidence="3">Nucleotide pyrophosphatase</fullName>
        <shortName evidence="3">Nucleotide PPase</shortName>
    </alternativeName>
</protein>
<evidence type="ECO:0000256" key="1">
    <source>
        <dbReference type="ARBA" id="ARBA00001968"/>
    </source>
</evidence>
<dbReference type="PIRSF" id="PIRSF006305">
    <property type="entry name" value="Maf"/>
    <property type="match status" value="1"/>
</dbReference>
<dbReference type="GeneID" id="88849034"/>
<keyword evidence="5" id="KW-1185">Reference proteome</keyword>
<evidence type="ECO:0000256" key="2">
    <source>
        <dbReference type="ARBA" id="ARBA00022801"/>
    </source>
</evidence>
<evidence type="ECO:0000313" key="5">
    <source>
        <dbReference type="Proteomes" id="UP000273154"/>
    </source>
</evidence>
<sequence length="202" mass="21756">MSLFDLPSRVGRLVLASGSPRRVQLLREAGFDPQVMPQDVDETPLPGEKAYDLVDRLASLKAHAALAQARPGDLILAADTTVALEGEELGKPADEAEARQMLRRLSGRGHDVYTAVHLILVGADGSTRESSTCEQTHVTFFDLAEDEIESYVATGEPLDKAGAYGIQGIGRALVRDIDGDYFNVVGLPVARTLRAIDELMGK</sequence>
<dbReference type="GO" id="GO:0036218">
    <property type="term" value="F:dTTP diphosphatase activity"/>
    <property type="evidence" value="ECO:0007669"/>
    <property type="project" value="RHEA"/>
</dbReference>
<gene>
    <name evidence="4" type="primary">maf</name>
    <name evidence="4" type="ORF">Pcatena_08990</name>
</gene>
<keyword evidence="3" id="KW-0546">Nucleotide metabolism</keyword>
<comment type="cofactor">
    <cofactor evidence="1 3">
        <name>a divalent metal cation</name>
        <dbReference type="ChEBI" id="CHEBI:60240"/>
    </cofactor>
</comment>
<feature type="site" description="Important for substrate specificity" evidence="3">
    <location>
        <position position="167"/>
    </location>
</feature>
<evidence type="ECO:0000256" key="3">
    <source>
        <dbReference type="HAMAP-Rule" id="MF_00528"/>
    </source>
</evidence>
<dbReference type="PANTHER" id="PTHR43213">
    <property type="entry name" value="BIFUNCTIONAL DTTP/UTP PYROPHOSPHATASE/METHYLTRANSFERASE PROTEIN-RELATED"/>
    <property type="match status" value="1"/>
</dbReference>
<dbReference type="SUPFAM" id="SSF52972">
    <property type="entry name" value="ITPase-like"/>
    <property type="match status" value="1"/>
</dbReference>
<dbReference type="EC" id="3.6.1.9" evidence="3"/>
<feature type="site" description="Important for substrate specificity" evidence="3">
    <location>
        <position position="80"/>
    </location>
</feature>
<dbReference type="Pfam" id="PF02545">
    <property type="entry name" value="Maf"/>
    <property type="match status" value="1"/>
</dbReference>
<feature type="active site" description="Proton acceptor" evidence="3">
    <location>
        <position position="79"/>
    </location>
</feature>
<dbReference type="EMBL" id="AP019367">
    <property type="protein sequence ID" value="BBH50312.1"/>
    <property type="molecule type" value="Genomic_DNA"/>
</dbReference>
<dbReference type="NCBIfam" id="TIGR00172">
    <property type="entry name" value="maf"/>
    <property type="match status" value="1"/>
</dbReference>
<dbReference type="KEGG" id="pcat:Pcatena_08990"/>
<dbReference type="Gene3D" id="3.90.950.10">
    <property type="match status" value="1"/>
</dbReference>
<comment type="caution">
    <text evidence="3">Lacks conserved residue(s) required for the propagation of feature annotation.</text>
</comment>
<comment type="catalytic activity">
    <reaction evidence="3">
        <text>dTTP + H2O = dTMP + diphosphate + H(+)</text>
        <dbReference type="Rhea" id="RHEA:28534"/>
        <dbReference type="ChEBI" id="CHEBI:15377"/>
        <dbReference type="ChEBI" id="CHEBI:15378"/>
        <dbReference type="ChEBI" id="CHEBI:33019"/>
        <dbReference type="ChEBI" id="CHEBI:37568"/>
        <dbReference type="ChEBI" id="CHEBI:63528"/>
        <dbReference type="EC" id="3.6.1.9"/>
    </reaction>
</comment>
<organism evidence="4 5">
    <name type="scientific">Parolsenella catena</name>
    <dbReference type="NCBI Taxonomy" id="2003188"/>
    <lineage>
        <taxon>Bacteria</taxon>
        <taxon>Bacillati</taxon>
        <taxon>Actinomycetota</taxon>
        <taxon>Coriobacteriia</taxon>
        <taxon>Coriobacteriales</taxon>
        <taxon>Atopobiaceae</taxon>
        <taxon>Parolsenella</taxon>
    </lineage>
</organism>
<proteinExistence type="inferred from homology"/>
<dbReference type="AlphaFoldDB" id="A0A3G9K5V4"/>